<evidence type="ECO:0000313" key="5">
    <source>
        <dbReference type="Proteomes" id="UP000190896"/>
    </source>
</evidence>
<dbReference type="SMART" id="SM00086">
    <property type="entry name" value="PAC"/>
    <property type="match status" value="1"/>
</dbReference>
<dbReference type="InterPro" id="IPR029787">
    <property type="entry name" value="Nucleotide_cyclase"/>
</dbReference>
<protein>
    <submittedName>
        <fullName evidence="4">Uncharacterized protein</fullName>
    </submittedName>
</protein>
<dbReference type="Pfam" id="PF13426">
    <property type="entry name" value="PAS_9"/>
    <property type="match status" value="1"/>
</dbReference>
<dbReference type="OrthoDB" id="9804951at2"/>
<dbReference type="InterPro" id="IPR052163">
    <property type="entry name" value="DGC-Regulatory_Protein"/>
</dbReference>
<dbReference type="SUPFAM" id="SSF55073">
    <property type="entry name" value="Nucleotide cyclase"/>
    <property type="match status" value="1"/>
</dbReference>
<name>A0A1T2KVY1_9GAMM</name>
<sequence length="167" mass="19343">MEGIMITDANNRIKSVNPAFTQITGFQSEEVIGEDPSMLNSGRHDADYYRDMWSTFYTKGYWSGEIWNRRKDGTVFPEWLSLAVIRDDTGNVKEHVAVFSDITRRKADEEQIRRQANYDPLTGLPNRNLLVDRLNQALLAAHREEEQVALLFIDLDGFKRVNDSWVM</sequence>
<dbReference type="CDD" id="cd00130">
    <property type="entry name" value="PAS"/>
    <property type="match status" value="1"/>
</dbReference>
<dbReference type="SUPFAM" id="SSF55785">
    <property type="entry name" value="PYP-like sensor domain (PAS domain)"/>
    <property type="match status" value="1"/>
</dbReference>
<proteinExistence type="predicted"/>
<dbReference type="PROSITE" id="PS50113">
    <property type="entry name" value="PAC"/>
    <property type="match status" value="1"/>
</dbReference>
<dbReference type="PROSITE" id="PS50112">
    <property type="entry name" value="PAS"/>
    <property type="match status" value="1"/>
</dbReference>
<feature type="domain" description="PAC" evidence="2">
    <location>
        <begin position="62"/>
        <end position="114"/>
    </location>
</feature>
<evidence type="ECO:0000259" key="1">
    <source>
        <dbReference type="PROSITE" id="PS50112"/>
    </source>
</evidence>
<dbReference type="InterPro" id="IPR000014">
    <property type="entry name" value="PAS"/>
</dbReference>
<dbReference type="EMBL" id="MPRJ01000023">
    <property type="protein sequence ID" value="OOZ36900.1"/>
    <property type="molecule type" value="Genomic_DNA"/>
</dbReference>
<evidence type="ECO:0000259" key="3">
    <source>
        <dbReference type="PROSITE" id="PS50887"/>
    </source>
</evidence>
<accession>A0A1T2KVY1</accession>
<dbReference type="AlphaFoldDB" id="A0A1T2KVY1"/>
<dbReference type="Gene3D" id="3.30.70.270">
    <property type="match status" value="1"/>
</dbReference>
<dbReference type="InterPro" id="IPR035965">
    <property type="entry name" value="PAS-like_dom_sf"/>
</dbReference>
<keyword evidence="5" id="KW-1185">Reference proteome</keyword>
<organism evidence="4 5">
    <name type="scientific">Solemya velesiana gill symbiont</name>
    <dbReference type="NCBI Taxonomy" id="1918948"/>
    <lineage>
        <taxon>Bacteria</taxon>
        <taxon>Pseudomonadati</taxon>
        <taxon>Pseudomonadota</taxon>
        <taxon>Gammaproteobacteria</taxon>
        <taxon>sulfur-oxidizing symbionts</taxon>
    </lineage>
</organism>
<feature type="domain" description="PAS" evidence="1">
    <location>
        <begin position="1"/>
        <end position="34"/>
    </location>
</feature>
<dbReference type="NCBIfam" id="TIGR00254">
    <property type="entry name" value="GGDEF"/>
    <property type="match status" value="1"/>
</dbReference>
<dbReference type="InterPro" id="IPR000700">
    <property type="entry name" value="PAS-assoc_C"/>
</dbReference>
<dbReference type="PANTHER" id="PTHR46663">
    <property type="entry name" value="DIGUANYLATE CYCLASE DGCT-RELATED"/>
    <property type="match status" value="1"/>
</dbReference>
<comment type="caution">
    <text evidence="4">The sequence shown here is derived from an EMBL/GenBank/DDBJ whole genome shotgun (WGS) entry which is preliminary data.</text>
</comment>
<dbReference type="InterPro" id="IPR000160">
    <property type="entry name" value="GGDEF_dom"/>
</dbReference>
<dbReference type="PANTHER" id="PTHR46663:SF3">
    <property type="entry name" value="SLL0267 PROTEIN"/>
    <property type="match status" value="1"/>
</dbReference>
<dbReference type="Proteomes" id="UP000190896">
    <property type="component" value="Unassembled WGS sequence"/>
</dbReference>
<dbReference type="NCBIfam" id="TIGR00229">
    <property type="entry name" value="sensory_box"/>
    <property type="match status" value="1"/>
</dbReference>
<dbReference type="InterPro" id="IPR043128">
    <property type="entry name" value="Rev_trsase/Diguanyl_cyclase"/>
</dbReference>
<dbReference type="InterPro" id="IPR001610">
    <property type="entry name" value="PAC"/>
</dbReference>
<gene>
    <name evidence="4" type="ORF">BOW51_05030</name>
</gene>
<dbReference type="Gene3D" id="3.30.450.20">
    <property type="entry name" value="PAS domain"/>
    <property type="match status" value="1"/>
</dbReference>
<evidence type="ECO:0000313" key="4">
    <source>
        <dbReference type="EMBL" id="OOZ36900.1"/>
    </source>
</evidence>
<reference evidence="4 5" key="1">
    <citation type="submission" date="2016-11" db="EMBL/GenBank/DDBJ databases">
        <title>Mixed transmission modes and dynamic genome evolution in an obligate animal-bacterial symbiosis.</title>
        <authorList>
            <person name="Russell S.L."/>
            <person name="Corbett-Detig R.B."/>
            <person name="Cavanaugh C.M."/>
        </authorList>
    </citation>
    <scope>NUCLEOTIDE SEQUENCE [LARGE SCALE GENOMIC DNA]</scope>
    <source>
        <strain evidence="4">Se-Cadez</strain>
    </source>
</reference>
<feature type="domain" description="GGDEF" evidence="3">
    <location>
        <begin position="146"/>
        <end position="167"/>
    </location>
</feature>
<dbReference type="PROSITE" id="PS50887">
    <property type="entry name" value="GGDEF"/>
    <property type="match status" value="1"/>
</dbReference>
<dbReference type="Pfam" id="PF00990">
    <property type="entry name" value="GGDEF"/>
    <property type="match status" value="1"/>
</dbReference>
<evidence type="ECO:0000259" key="2">
    <source>
        <dbReference type="PROSITE" id="PS50113"/>
    </source>
</evidence>